<feature type="compositionally biased region" description="Polar residues" evidence="1">
    <location>
        <begin position="14"/>
        <end position="31"/>
    </location>
</feature>
<feature type="domain" description="BEACH-type PH" evidence="2">
    <location>
        <begin position="184"/>
        <end position="243"/>
    </location>
</feature>
<sequence length="243" mass="27578">MQVSNGEKRDNLDSMMNKTTDLPPISQNSDTNSTVMEIKDRQVGLTNKLKKALDSTAPFLRDIFTDFRSYLQKQLLGTHGQEIMNDQKGENLCEQTAHSRLDEENTCDMLITAARRRDNLSAYRIQDKILNILTSKHGAWSGENRDKKDYRKLDVWEDDSRRRRRLVPNPIGSNHPEATLKAAVERESINFTSSAKLVAPGLVLPGILSISSTDMSFDCIEDDPEFKVHDAKVYIKIPDQVLV</sequence>
<dbReference type="InterPro" id="IPR010508">
    <property type="entry name" value="NBEA-like_DUF1088"/>
</dbReference>
<dbReference type="InterPro" id="IPR023362">
    <property type="entry name" value="PH-BEACH_dom"/>
</dbReference>
<feature type="compositionally biased region" description="Basic and acidic residues" evidence="1">
    <location>
        <begin position="1"/>
        <end position="12"/>
    </location>
</feature>
<dbReference type="WBParaSite" id="nRc.2.0.1.t14340-RA">
    <property type="protein sequence ID" value="nRc.2.0.1.t14340-RA"/>
    <property type="gene ID" value="nRc.2.0.1.g14340"/>
</dbReference>
<dbReference type="GO" id="GO:0008104">
    <property type="term" value="P:intracellular protein localization"/>
    <property type="evidence" value="ECO:0007669"/>
    <property type="project" value="TreeGrafter"/>
</dbReference>
<dbReference type="AlphaFoldDB" id="A0A915IKJ0"/>
<dbReference type="PANTHER" id="PTHR13743">
    <property type="entry name" value="BEIGE/BEACH-RELATED"/>
    <property type="match status" value="1"/>
</dbReference>
<evidence type="ECO:0000259" key="2">
    <source>
        <dbReference type="PROSITE" id="PS51783"/>
    </source>
</evidence>
<reference evidence="4" key="1">
    <citation type="submission" date="2022-11" db="UniProtKB">
        <authorList>
            <consortium name="WormBaseParasite"/>
        </authorList>
    </citation>
    <scope>IDENTIFICATION</scope>
</reference>
<dbReference type="Proteomes" id="UP000887565">
    <property type="component" value="Unplaced"/>
</dbReference>
<protein>
    <submittedName>
        <fullName evidence="4">BEACH-type PH domain-containing protein</fullName>
    </submittedName>
</protein>
<dbReference type="Pfam" id="PF06469">
    <property type="entry name" value="DUF1088"/>
    <property type="match status" value="1"/>
</dbReference>
<evidence type="ECO:0000313" key="3">
    <source>
        <dbReference type="Proteomes" id="UP000887565"/>
    </source>
</evidence>
<feature type="region of interest" description="Disordered" evidence="1">
    <location>
        <begin position="1"/>
        <end position="31"/>
    </location>
</feature>
<dbReference type="GO" id="GO:0016020">
    <property type="term" value="C:membrane"/>
    <property type="evidence" value="ECO:0007669"/>
    <property type="project" value="TreeGrafter"/>
</dbReference>
<dbReference type="GO" id="GO:0019901">
    <property type="term" value="F:protein kinase binding"/>
    <property type="evidence" value="ECO:0007669"/>
    <property type="project" value="TreeGrafter"/>
</dbReference>
<name>A0A915IKJ0_ROMCU</name>
<evidence type="ECO:0000313" key="4">
    <source>
        <dbReference type="WBParaSite" id="nRc.2.0.1.t14340-RA"/>
    </source>
</evidence>
<dbReference type="InterPro" id="IPR050865">
    <property type="entry name" value="BEACH_Domain"/>
</dbReference>
<accession>A0A915IKJ0</accession>
<proteinExistence type="predicted"/>
<organism evidence="3 4">
    <name type="scientific">Romanomermis culicivorax</name>
    <name type="common">Nematode worm</name>
    <dbReference type="NCBI Taxonomy" id="13658"/>
    <lineage>
        <taxon>Eukaryota</taxon>
        <taxon>Metazoa</taxon>
        <taxon>Ecdysozoa</taxon>
        <taxon>Nematoda</taxon>
        <taxon>Enoplea</taxon>
        <taxon>Dorylaimia</taxon>
        <taxon>Mermithida</taxon>
        <taxon>Mermithoidea</taxon>
        <taxon>Mermithidae</taxon>
        <taxon>Romanomermis</taxon>
    </lineage>
</organism>
<evidence type="ECO:0000256" key="1">
    <source>
        <dbReference type="SAM" id="MobiDB-lite"/>
    </source>
</evidence>
<dbReference type="PROSITE" id="PS51783">
    <property type="entry name" value="PH_BEACH"/>
    <property type="match status" value="1"/>
</dbReference>
<keyword evidence="3" id="KW-1185">Reference proteome</keyword>
<dbReference type="PANTHER" id="PTHR13743:SF162">
    <property type="entry name" value="NEUROBEACHIN"/>
    <property type="match status" value="1"/>
</dbReference>
<dbReference type="GO" id="GO:0005829">
    <property type="term" value="C:cytosol"/>
    <property type="evidence" value="ECO:0007669"/>
    <property type="project" value="TreeGrafter"/>
</dbReference>